<proteinExistence type="predicted"/>
<evidence type="ECO:0000313" key="2">
    <source>
        <dbReference type="Proteomes" id="UP001310692"/>
    </source>
</evidence>
<protein>
    <submittedName>
        <fullName evidence="1">Class I SAM-dependent methyltransferase</fullName>
    </submittedName>
</protein>
<sequence length="281" mass="30284">MTIPAESPGRWLDALADRINGLDEADHDALQTYLGESRIGHDLIAPVIEPGLRVLEVGSGIGALGHYLASRGIDIRGIEPAESGFDRMSRLAERVSAAAGTTGFSASARSAEDLDPDTDGSFDLIYSVHVLEHLPDPEAALAAMNGVLKPGGTMVHLCPNYRFAYDPHFAIPIPFWSPALTRAIFARRIEAHREVWDGLNFIGAGRLARIARTEGLSVRFHPGVMAATFARLNNDPVFRARHDGLAGRLAGWTAKGPFAGWLRAIPPQWASPMAVTLSKPV</sequence>
<dbReference type="EMBL" id="JAZDRO010000001">
    <property type="protein sequence ID" value="MEE2565167.1"/>
    <property type="molecule type" value="Genomic_DNA"/>
</dbReference>
<dbReference type="SUPFAM" id="SSF53335">
    <property type="entry name" value="S-adenosyl-L-methionine-dependent methyltransferases"/>
    <property type="match status" value="1"/>
</dbReference>
<organism evidence="1 2">
    <name type="scientific">Hyphobacterium marinum</name>
    <dbReference type="NCBI Taxonomy" id="3116574"/>
    <lineage>
        <taxon>Bacteria</taxon>
        <taxon>Pseudomonadati</taxon>
        <taxon>Pseudomonadota</taxon>
        <taxon>Alphaproteobacteria</taxon>
        <taxon>Maricaulales</taxon>
        <taxon>Maricaulaceae</taxon>
        <taxon>Hyphobacterium</taxon>
    </lineage>
</organism>
<keyword evidence="2" id="KW-1185">Reference proteome</keyword>
<dbReference type="RefSeq" id="WP_330194706.1">
    <property type="nucleotide sequence ID" value="NZ_JAZDRO010000001.1"/>
</dbReference>
<dbReference type="CDD" id="cd02440">
    <property type="entry name" value="AdoMet_MTases"/>
    <property type="match status" value="1"/>
</dbReference>
<keyword evidence="1" id="KW-0489">Methyltransferase</keyword>
<evidence type="ECO:0000313" key="1">
    <source>
        <dbReference type="EMBL" id="MEE2565167.1"/>
    </source>
</evidence>
<dbReference type="Pfam" id="PF13489">
    <property type="entry name" value="Methyltransf_23"/>
    <property type="match status" value="1"/>
</dbReference>
<dbReference type="PANTHER" id="PTHR43861">
    <property type="entry name" value="TRANS-ACONITATE 2-METHYLTRANSFERASE-RELATED"/>
    <property type="match status" value="1"/>
</dbReference>
<comment type="caution">
    <text evidence="1">The sequence shown here is derived from an EMBL/GenBank/DDBJ whole genome shotgun (WGS) entry which is preliminary data.</text>
</comment>
<dbReference type="GO" id="GO:0008168">
    <property type="term" value="F:methyltransferase activity"/>
    <property type="evidence" value="ECO:0007669"/>
    <property type="project" value="UniProtKB-KW"/>
</dbReference>
<dbReference type="GO" id="GO:0032259">
    <property type="term" value="P:methylation"/>
    <property type="evidence" value="ECO:0007669"/>
    <property type="project" value="UniProtKB-KW"/>
</dbReference>
<reference evidence="1 2" key="1">
    <citation type="submission" date="2024-01" db="EMBL/GenBank/DDBJ databases">
        <title>Hyphobacterium bacterium isolated from marine sediment.</title>
        <authorList>
            <person name="Zhao S."/>
        </authorList>
    </citation>
    <scope>NUCLEOTIDE SEQUENCE [LARGE SCALE GENOMIC DNA]</scope>
    <source>
        <strain evidence="1 2">Y60-23</strain>
    </source>
</reference>
<name>A0ABU7LUD1_9PROT</name>
<keyword evidence="1" id="KW-0808">Transferase</keyword>
<dbReference type="Gene3D" id="3.40.50.150">
    <property type="entry name" value="Vaccinia Virus protein VP39"/>
    <property type="match status" value="1"/>
</dbReference>
<dbReference type="InterPro" id="IPR029063">
    <property type="entry name" value="SAM-dependent_MTases_sf"/>
</dbReference>
<dbReference type="Proteomes" id="UP001310692">
    <property type="component" value="Unassembled WGS sequence"/>
</dbReference>
<accession>A0ABU7LUD1</accession>
<gene>
    <name evidence="1" type="ORF">V0U35_00620</name>
</gene>